<dbReference type="PANTHER" id="PTHR16305">
    <property type="entry name" value="TESTICULAR SOLUBLE ADENYLYL CYCLASE"/>
    <property type="match status" value="1"/>
</dbReference>
<keyword evidence="2" id="KW-0067">ATP-binding</keyword>
<dbReference type="PRINTS" id="PR00038">
    <property type="entry name" value="HTHLUXR"/>
</dbReference>
<dbReference type="SMART" id="SM00421">
    <property type="entry name" value="HTH_LUXR"/>
    <property type="match status" value="1"/>
</dbReference>
<name>A0A1W2FWS3_KIBAR</name>
<dbReference type="RefSeq" id="WP_084434167.1">
    <property type="nucleotide sequence ID" value="NZ_FWXV01000014.1"/>
</dbReference>
<dbReference type="GO" id="GO:0005524">
    <property type="term" value="F:ATP binding"/>
    <property type="evidence" value="ECO:0007669"/>
    <property type="project" value="UniProtKB-KW"/>
</dbReference>
<dbReference type="AlphaFoldDB" id="A0A1W2FWS3"/>
<dbReference type="Proteomes" id="UP000192674">
    <property type="component" value="Unassembled WGS sequence"/>
</dbReference>
<dbReference type="PANTHER" id="PTHR16305:SF35">
    <property type="entry name" value="TRANSCRIPTIONAL ACTIVATOR DOMAIN"/>
    <property type="match status" value="1"/>
</dbReference>
<proteinExistence type="predicted"/>
<dbReference type="EMBL" id="FWXV01000014">
    <property type="protein sequence ID" value="SMD26417.1"/>
    <property type="molecule type" value="Genomic_DNA"/>
</dbReference>
<dbReference type="GO" id="GO:0005737">
    <property type="term" value="C:cytoplasm"/>
    <property type="evidence" value="ECO:0007669"/>
    <property type="project" value="TreeGrafter"/>
</dbReference>
<dbReference type="Gene3D" id="3.40.50.300">
    <property type="entry name" value="P-loop containing nucleotide triphosphate hydrolases"/>
    <property type="match status" value="1"/>
</dbReference>
<organism evidence="4 5">
    <name type="scientific">Kibdelosporangium aridum</name>
    <dbReference type="NCBI Taxonomy" id="2030"/>
    <lineage>
        <taxon>Bacteria</taxon>
        <taxon>Bacillati</taxon>
        <taxon>Actinomycetota</taxon>
        <taxon>Actinomycetes</taxon>
        <taxon>Pseudonocardiales</taxon>
        <taxon>Pseudonocardiaceae</taxon>
        <taxon>Kibdelosporangium</taxon>
    </lineage>
</organism>
<dbReference type="CDD" id="cd06170">
    <property type="entry name" value="LuxR_C_like"/>
    <property type="match status" value="1"/>
</dbReference>
<keyword evidence="5" id="KW-1185">Reference proteome</keyword>
<gene>
    <name evidence="4" type="ORF">SAMN05661093_10000</name>
</gene>
<keyword evidence="1" id="KW-0547">Nucleotide-binding</keyword>
<evidence type="ECO:0000313" key="5">
    <source>
        <dbReference type="Proteomes" id="UP000192674"/>
    </source>
</evidence>
<dbReference type="Pfam" id="PF00196">
    <property type="entry name" value="GerE"/>
    <property type="match status" value="1"/>
</dbReference>
<reference evidence="4 5" key="1">
    <citation type="submission" date="2017-04" db="EMBL/GenBank/DDBJ databases">
        <authorList>
            <person name="Afonso C.L."/>
            <person name="Miller P.J."/>
            <person name="Scott M.A."/>
            <person name="Spackman E."/>
            <person name="Goraichik I."/>
            <person name="Dimitrov K.M."/>
            <person name="Suarez D.L."/>
            <person name="Swayne D.E."/>
        </authorList>
    </citation>
    <scope>NUCLEOTIDE SEQUENCE [LARGE SCALE GENOMIC DNA]</scope>
    <source>
        <strain evidence="4 5">DSM 43828</strain>
    </source>
</reference>
<dbReference type="SUPFAM" id="SSF46894">
    <property type="entry name" value="C-terminal effector domain of the bipartite response regulators"/>
    <property type="match status" value="1"/>
</dbReference>
<dbReference type="InterPro" id="IPR000792">
    <property type="entry name" value="Tscrpt_reg_LuxR_C"/>
</dbReference>
<dbReference type="InterPro" id="IPR016032">
    <property type="entry name" value="Sig_transdc_resp-reg_C-effctor"/>
</dbReference>
<dbReference type="GO" id="GO:0003677">
    <property type="term" value="F:DNA binding"/>
    <property type="evidence" value="ECO:0007669"/>
    <property type="project" value="InterPro"/>
</dbReference>
<dbReference type="PROSITE" id="PS50043">
    <property type="entry name" value="HTH_LUXR_2"/>
    <property type="match status" value="1"/>
</dbReference>
<evidence type="ECO:0000313" key="4">
    <source>
        <dbReference type="EMBL" id="SMD26417.1"/>
    </source>
</evidence>
<dbReference type="GO" id="GO:0004016">
    <property type="term" value="F:adenylate cyclase activity"/>
    <property type="evidence" value="ECO:0007669"/>
    <property type="project" value="TreeGrafter"/>
</dbReference>
<evidence type="ECO:0000256" key="2">
    <source>
        <dbReference type="ARBA" id="ARBA00022840"/>
    </source>
</evidence>
<dbReference type="InterPro" id="IPR041664">
    <property type="entry name" value="AAA_16"/>
</dbReference>
<dbReference type="OrthoDB" id="3656034at2"/>
<dbReference type="InterPro" id="IPR036388">
    <property type="entry name" value="WH-like_DNA-bd_sf"/>
</dbReference>
<dbReference type="GO" id="GO:0006355">
    <property type="term" value="P:regulation of DNA-templated transcription"/>
    <property type="evidence" value="ECO:0007669"/>
    <property type="project" value="InterPro"/>
</dbReference>
<dbReference type="Gene3D" id="1.10.10.10">
    <property type="entry name" value="Winged helix-like DNA-binding domain superfamily/Winged helix DNA-binding domain"/>
    <property type="match status" value="1"/>
</dbReference>
<dbReference type="Gene3D" id="1.25.40.10">
    <property type="entry name" value="Tetratricopeptide repeat domain"/>
    <property type="match status" value="1"/>
</dbReference>
<evidence type="ECO:0000256" key="1">
    <source>
        <dbReference type="ARBA" id="ARBA00022741"/>
    </source>
</evidence>
<dbReference type="InterPro" id="IPR011990">
    <property type="entry name" value="TPR-like_helical_dom_sf"/>
</dbReference>
<dbReference type="Pfam" id="PF13191">
    <property type="entry name" value="AAA_16"/>
    <property type="match status" value="1"/>
</dbReference>
<protein>
    <submittedName>
        <fullName evidence="4">Regulatory protein, luxR family</fullName>
    </submittedName>
</protein>
<feature type="domain" description="HTH luxR-type" evidence="3">
    <location>
        <begin position="851"/>
        <end position="916"/>
    </location>
</feature>
<dbReference type="SUPFAM" id="SSF52540">
    <property type="entry name" value="P-loop containing nucleoside triphosphate hydrolases"/>
    <property type="match status" value="1"/>
</dbReference>
<dbReference type="InterPro" id="IPR027417">
    <property type="entry name" value="P-loop_NTPase"/>
</dbReference>
<accession>A0A1W2FWS3</accession>
<evidence type="ECO:0000259" key="3">
    <source>
        <dbReference type="PROSITE" id="PS50043"/>
    </source>
</evidence>
<sequence length="922" mass="99848">MTEPGDVQLLGREHERERLHAFLDEMRHGGASLIVSGEPGIGKSALVADALRRAEAEGILVLQASGVEYEADVSFSCLNQALLPVLDQLDELTPALAEALRVALGFGTGAVPERLMVCNAALSLLRRVAQDHPVLIALDDMQWVDRASAAVLTFIARRLKGIRIGFLAAVRTEAGEYVEHCDLPALVVEPLDQTASAELMDSRFPSLRPRLRERLLAEAQGNPLAILELPSATFTTASPSPTGVVPLTARLQALFESRIGVLPDATRQVLLVAVLDGTGDLRVLERACRGAMAAGSLDAAERAQLITVDDATARLAFRHPLIRSALVEASTHTERRQAHELLAEALPHDVERRAWHLAEAAIGPDATVAQLLHDASRDMLSRGDSVGAVSALTRAAELSVDGSDRSRRLAEAAYIGAEINGDLQAAQHLLADARRIEPDLSTSLLAACAAVFLMLNEDGHVTTAHRLLVAAIENGSHGFSASDGPLVEAMHTLLLLCWFGGRPELWEPFYRALNRMEPAPPDVLAYASKTFPDPVRTAVSSLPDAPAIYASLATEPDPTRVMRIGTAAVYVDRLADCRERSWVTVRQGRDGGPTRRYIGALKHLCLDAYLSGRWDEQDALADEALDVCAANGFPFFSWYFWFHKGLVAAVRGQHDIASEWAGKTLGWAASRGVHSAEVFAHHVEVLSALGQGDLERAYEHATAVSPPGVLASHVPHATWVMYDLVESATRLGRAADADAHVQVMREADVGAISPRMLMLQRGAAALVAPDDEAVELFRIALSTPSSESWPFERARIELAYGERLRRMRLVVDAREPLLSALDVFQRLGAHPWVTRTRTELRATGHQAPRAPKDATGQLTAQELEIAKLAAGGLSNKEIGAKLFLSHRTVGSHLYKTFPKLGITSRAALRDALATLDNEHELQ</sequence>